<feature type="transmembrane region" description="Helical" evidence="13">
    <location>
        <begin position="23"/>
        <end position="49"/>
    </location>
</feature>
<evidence type="ECO:0000256" key="2">
    <source>
        <dbReference type="ARBA" id="ARBA00022475"/>
    </source>
</evidence>
<dbReference type="Gene3D" id="1.20.1070.10">
    <property type="entry name" value="Rhodopsin 7-helix transmembrane proteins"/>
    <property type="match status" value="1"/>
</dbReference>
<dbReference type="OrthoDB" id="5967130at2759"/>
<evidence type="ECO:0000256" key="6">
    <source>
        <dbReference type="ARBA" id="ARBA00022989"/>
    </source>
</evidence>
<evidence type="ECO:0000313" key="16">
    <source>
        <dbReference type="RefSeq" id="XP_013911431.1"/>
    </source>
</evidence>
<gene>
    <name evidence="16" type="primary">LOC106540726</name>
</gene>
<keyword evidence="4 12" id="KW-0812">Transmembrane</keyword>
<dbReference type="AlphaFoldDB" id="A0A6I9XAV0"/>
<keyword evidence="6 13" id="KW-1133">Transmembrane helix</keyword>
<keyword evidence="8 13" id="KW-0472">Membrane</keyword>
<keyword evidence="9 12" id="KW-0675">Receptor</keyword>
<accession>A0A6I9XAV0</accession>
<reference evidence="16" key="1">
    <citation type="submission" date="2025-08" db="UniProtKB">
        <authorList>
            <consortium name="RefSeq"/>
        </authorList>
    </citation>
    <scope>IDENTIFICATION</scope>
    <source>
        <tissue evidence="16">Skeletal muscle</tissue>
    </source>
</reference>
<evidence type="ECO:0000256" key="3">
    <source>
        <dbReference type="ARBA" id="ARBA00022606"/>
    </source>
</evidence>
<dbReference type="GeneID" id="106540726"/>
<feature type="transmembrane region" description="Helical" evidence="13">
    <location>
        <begin position="272"/>
        <end position="291"/>
    </location>
</feature>
<dbReference type="SUPFAM" id="SSF81321">
    <property type="entry name" value="Family A G protein-coupled receptor-like"/>
    <property type="match status" value="1"/>
</dbReference>
<feature type="domain" description="G-protein coupled receptors family 1 profile" evidence="14">
    <location>
        <begin position="39"/>
        <end position="289"/>
    </location>
</feature>
<dbReference type="GO" id="GO:0004984">
    <property type="term" value="F:olfactory receptor activity"/>
    <property type="evidence" value="ECO:0007669"/>
    <property type="project" value="InterPro"/>
</dbReference>
<dbReference type="GO" id="GO:0004930">
    <property type="term" value="F:G protein-coupled receptor activity"/>
    <property type="evidence" value="ECO:0007669"/>
    <property type="project" value="UniProtKB-KW"/>
</dbReference>
<keyword evidence="11 12" id="KW-0807">Transducer</keyword>
<dbReference type="PANTHER" id="PTHR26452">
    <property type="entry name" value="OLFACTORY RECEPTOR"/>
    <property type="match status" value="1"/>
</dbReference>
<dbReference type="KEGG" id="tsr:106540726"/>
<protein>
    <recommendedName>
        <fullName evidence="13">Olfactory receptor</fullName>
    </recommendedName>
</protein>
<feature type="transmembrane region" description="Helical" evidence="13">
    <location>
        <begin position="56"/>
        <end position="76"/>
    </location>
</feature>
<dbReference type="PRINTS" id="PR00237">
    <property type="entry name" value="GPCRRHODOPSN"/>
</dbReference>
<keyword evidence="10" id="KW-0325">Glycoprotein</keyword>
<evidence type="ECO:0000256" key="10">
    <source>
        <dbReference type="ARBA" id="ARBA00023180"/>
    </source>
</evidence>
<dbReference type="CDD" id="cd15911">
    <property type="entry name" value="7tmA_OR11A-like"/>
    <property type="match status" value="1"/>
</dbReference>
<dbReference type="InterPro" id="IPR017452">
    <property type="entry name" value="GPCR_Rhodpsn_7TM"/>
</dbReference>
<feature type="transmembrane region" description="Helical" evidence="13">
    <location>
        <begin position="96"/>
        <end position="118"/>
    </location>
</feature>
<organism evidence="15 16">
    <name type="scientific">Thamnophis sirtalis</name>
    <dbReference type="NCBI Taxonomy" id="35019"/>
    <lineage>
        <taxon>Eukaryota</taxon>
        <taxon>Metazoa</taxon>
        <taxon>Chordata</taxon>
        <taxon>Craniata</taxon>
        <taxon>Vertebrata</taxon>
        <taxon>Euteleostomi</taxon>
        <taxon>Lepidosauria</taxon>
        <taxon>Squamata</taxon>
        <taxon>Bifurcata</taxon>
        <taxon>Unidentata</taxon>
        <taxon>Episquamata</taxon>
        <taxon>Toxicofera</taxon>
        <taxon>Serpentes</taxon>
        <taxon>Colubroidea</taxon>
        <taxon>Colubridae</taxon>
        <taxon>Natricinae</taxon>
        <taxon>Thamnophis</taxon>
    </lineage>
</organism>
<evidence type="ECO:0000259" key="14">
    <source>
        <dbReference type="PROSITE" id="PS50262"/>
    </source>
</evidence>
<evidence type="ECO:0000256" key="12">
    <source>
        <dbReference type="RuleBase" id="RU000688"/>
    </source>
</evidence>
<feature type="transmembrane region" description="Helical" evidence="13">
    <location>
        <begin position="200"/>
        <end position="225"/>
    </location>
</feature>
<comment type="similarity">
    <text evidence="12">Belongs to the G-protein coupled receptor 1 family.</text>
</comment>
<evidence type="ECO:0000256" key="13">
    <source>
        <dbReference type="RuleBase" id="RU363047"/>
    </source>
</evidence>
<feature type="transmembrane region" description="Helical" evidence="13">
    <location>
        <begin position="138"/>
        <end position="166"/>
    </location>
</feature>
<evidence type="ECO:0000256" key="9">
    <source>
        <dbReference type="ARBA" id="ARBA00023170"/>
    </source>
</evidence>
<keyword evidence="3 13" id="KW-0716">Sensory transduction</keyword>
<keyword evidence="5 13" id="KW-0552">Olfaction</keyword>
<dbReference type="InterPro" id="IPR000725">
    <property type="entry name" value="Olfact_rcpt"/>
</dbReference>
<evidence type="ECO:0000256" key="5">
    <source>
        <dbReference type="ARBA" id="ARBA00022725"/>
    </source>
</evidence>
<dbReference type="PROSITE" id="PS00237">
    <property type="entry name" value="G_PROTEIN_RECEP_F1_1"/>
    <property type="match status" value="1"/>
</dbReference>
<evidence type="ECO:0000256" key="8">
    <source>
        <dbReference type="ARBA" id="ARBA00023136"/>
    </source>
</evidence>
<dbReference type="InterPro" id="IPR050516">
    <property type="entry name" value="Olfactory_GPCR"/>
</dbReference>
<proteinExistence type="inferred from homology"/>
<evidence type="ECO:0000256" key="4">
    <source>
        <dbReference type="ARBA" id="ARBA00022692"/>
    </source>
</evidence>
<evidence type="ECO:0000256" key="7">
    <source>
        <dbReference type="ARBA" id="ARBA00023040"/>
    </source>
</evidence>
<keyword evidence="2 13" id="KW-1003">Cell membrane</keyword>
<evidence type="ECO:0000313" key="15">
    <source>
        <dbReference type="Proteomes" id="UP000504617"/>
    </source>
</evidence>
<dbReference type="FunFam" id="1.20.1070.10:FF:000010">
    <property type="entry name" value="Olfactory receptor"/>
    <property type="match status" value="1"/>
</dbReference>
<evidence type="ECO:0000256" key="1">
    <source>
        <dbReference type="ARBA" id="ARBA00004651"/>
    </source>
</evidence>
<dbReference type="InterPro" id="IPR000276">
    <property type="entry name" value="GPCR_Rhodpsn"/>
</dbReference>
<dbReference type="Proteomes" id="UP000504617">
    <property type="component" value="Unplaced"/>
</dbReference>
<keyword evidence="15" id="KW-1185">Reference proteome</keyword>
<comment type="subcellular location">
    <subcellularLocation>
        <location evidence="1 13">Cell membrane</location>
        <topology evidence="1 13">Multi-pass membrane protein</topology>
    </subcellularLocation>
</comment>
<name>A0A6I9XAV0_9SAUR</name>
<feature type="transmembrane region" description="Helical" evidence="13">
    <location>
        <begin position="237"/>
        <end position="260"/>
    </location>
</feature>
<sequence length="320" mass="36724">MTNDTTISEFVLLGFGEFSKPQVLLFSLFLVIYILSMVGNFIIIILVVINQHFHTPMYIFLANLAFMEACCSSAVIPKMLSVLLTGDNHILFQSCFIQFYIYACLEGTECYLLAMMSYDRYLAICKPLDYATLMSWKLSFILAAVSWAAGLMVSTTLTLNILWLSFCGPNKIEHYFCDAIFNIREISCSDTYLVELSSFIFTYIFTLPPLFLVFTSYTSIIVTILRTSSITGRQKAFSTCSSHLIVVGLYYGTFMLLYLLPRTKKVTHVKKFFSLFHTALTPMINPLIYSLRNNEVKDALNSWHKRFISYMSLHNAKFWK</sequence>
<dbReference type="GO" id="GO:0005886">
    <property type="term" value="C:plasma membrane"/>
    <property type="evidence" value="ECO:0007669"/>
    <property type="project" value="UniProtKB-SubCell"/>
</dbReference>
<dbReference type="Pfam" id="PF13853">
    <property type="entry name" value="7tm_4"/>
    <property type="match status" value="1"/>
</dbReference>
<dbReference type="RefSeq" id="XP_013911431.1">
    <property type="nucleotide sequence ID" value="XM_014055956.1"/>
</dbReference>
<dbReference type="PROSITE" id="PS50262">
    <property type="entry name" value="G_PROTEIN_RECEP_F1_2"/>
    <property type="match status" value="1"/>
</dbReference>
<evidence type="ECO:0000256" key="11">
    <source>
        <dbReference type="ARBA" id="ARBA00023224"/>
    </source>
</evidence>
<keyword evidence="7 12" id="KW-0297">G-protein coupled receptor</keyword>
<dbReference type="PRINTS" id="PR00245">
    <property type="entry name" value="OLFACTORYR"/>
</dbReference>